<dbReference type="InterPro" id="IPR006379">
    <property type="entry name" value="HAD-SF_hydro_IIB"/>
</dbReference>
<dbReference type="PROSITE" id="PS01229">
    <property type="entry name" value="COF_2"/>
    <property type="match status" value="1"/>
</dbReference>
<dbReference type="PANTHER" id="PTHR10000:SF8">
    <property type="entry name" value="HAD SUPERFAMILY HYDROLASE-LIKE, TYPE 3"/>
    <property type="match status" value="1"/>
</dbReference>
<dbReference type="AlphaFoldDB" id="K9ECM3"/>
<dbReference type="Proteomes" id="UP000009875">
    <property type="component" value="Unassembled WGS sequence"/>
</dbReference>
<evidence type="ECO:0000313" key="2">
    <source>
        <dbReference type="Proteomes" id="UP000009875"/>
    </source>
</evidence>
<dbReference type="SFLD" id="SFLDG01144">
    <property type="entry name" value="C2.B.4:_PGP_Like"/>
    <property type="match status" value="1"/>
</dbReference>
<name>K9ECM3_9LACT</name>
<accession>K9ECM3</accession>
<dbReference type="Gene3D" id="3.30.1240.10">
    <property type="match status" value="1"/>
</dbReference>
<dbReference type="InterPro" id="IPR036412">
    <property type="entry name" value="HAD-like_sf"/>
</dbReference>
<dbReference type="SFLD" id="SFLDG01140">
    <property type="entry name" value="C2.B:_Phosphomannomutase_and_P"/>
    <property type="match status" value="1"/>
</dbReference>
<dbReference type="NCBIfam" id="TIGR01484">
    <property type="entry name" value="HAD-SF-IIB"/>
    <property type="match status" value="1"/>
</dbReference>
<dbReference type="STRING" id="883081.HMPREF9698_00906"/>
<dbReference type="CDD" id="cd07516">
    <property type="entry name" value="HAD_Pase"/>
    <property type="match status" value="1"/>
</dbReference>
<keyword evidence="2" id="KW-1185">Reference proteome</keyword>
<dbReference type="SFLD" id="SFLDS00003">
    <property type="entry name" value="Haloacid_Dehalogenase"/>
    <property type="match status" value="1"/>
</dbReference>
<reference evidence="1 2" key="1">
    <citation type="submission" date="2012-09" db="EMBL/GenBank/DDBJ databases">
        <title>The Genome Sequence of Alloiococcus otitis ATCC 51267.</title>
        <authorList>
            <consortium name="The Broad Institute Genome Sequencing Platform"/>
            <person name="Earl A."/>
            <person name="Ward D."/>
            <person name="Feldgarden M."/>
            <person name="Gevers D."/>
            <person name="Huys G."/>
            <person name="Walker B."/>
            <person name="Young S.K."/>
            <person name="Zeng Q."/>
            <person name="Gargeya S."/>
            <person name="Fitzgerald M."/>
            <person name="Haas B."/>
            <person name="Abouelleil A."/>
            <person name="Alvarado L."/>
            <person name="Arachchi H.M."/>
            <person name="Berlin A.M."/>
            <person name="Chapman S.B."/>
            <person name="Goldberg J."/>
            <person name="Griggs A."/>
            <person name="Gujja S."/>
            <person name="Hansen M."/>
            <person name="Howarth C."/>
            <person name="Imamovic A."/>
            <person name="Larimer J."/>
            <person name="McCowen C."/>
            <person name="Montmayeur A."/>
            <person name="Murphy C."/>
            <person name="Neiman D."/>
            <person name="Pearson M."/>
            <person name="Priest M."/>
            <person name="Roberts A."/>
            <person name="Saif S."/>
            <person name="Shea T."/>
            <person name="Sisk P."/>
            <person name="Sykes S."/>
            <person name="Wortman J."/>
            <person name="Nusbaum C."/>
            <person name="Birren B."/>
        </authorList>
    </citation>
    <scope>NUCLEOTIDE SEQUENCE [LARGE SCALE GENOMIC DNA]</scope>
    <source>
        <strain evidence="1 2">ATCC 51267</strain>
    </source>
</reference>
<dbReference type="GO" id="GO:0000287">
    <property type="term" value="F:magnesium ion binding"/>
    <property type="evidence" value="ECO:0007669"/>
    <property type="project" value="TreeGrafter"/>
</dbReference>
<dbReference type="NCBIfam" id="TIGR00099">
    <property type="entry name" value="Cof-subfamily"/>
    <property type="match status" value="1"/>
</dbReference>
<dbReference type="EMBL" id="AGXA01000018">
    <property type="protein sequence ID" value="EKU93611.1"/>
    <property type="molecule type" value="Genomic_DNA"/>
</dbReference>
<comment type="caution">
    <text evidence="1">The sequence shown here is derived from an EMBL/GenBank/DDBJ whole genome shotgun (WGS) entry which is preliminary data.</text>
</comment>
<dbReference type="GO" id="GO:0005829">
    <property type="term" value="C:cytosol"/>
    <property type="evidence" value="ECO:0007669"/>
    <property type="project" value="TreeGrafter"/>
</dbReference>
<proteinExistence type="predicted"/>
<dbReference type="HOGENOM" id="CLU_044146_0_1_9"/>
<keyword evidence="1" id="KW-0378">Hydrolase</keyword>
<dbReference type="SUPFAM" id="SSF56784">
    <property type="entry name" value="HAD-like"/>
    <property type="match status" value="1"/>
</dbReference>
<evidence type="ECO:0000313" key="1">
    <source>
        <dbReference type="EMBL" id="EKU93611.1"/>
    </source>
</evidence>
<dbReference type="GO" id="GO:0016791">
    <property type="term" value="F:phosphatase activity"/>
    <property type="evidence" value="ECO:0007669"/>
    <property type="project" value="TreeGrafter"/>
</dbReference>
<dbReference type="eggNOG" id="COG0561">
    <property type="taxonomic scope" value="Bacteria"/>
</dbReference>
<sequence length="265" mass="29027">MIKLIAIDIDGTLYNSQKEVSPANLEAVQKALQAGIKIVLCTGRPTPAAIQATKTLGLYGHDNYLITYHGAVTSQLKDLSRTRSLPLYEDQIKQLFDLAQDQNIYAFSQKDTAIQALEEAAPDLAKYEAQLVGLPIEVTPRQDLTQADKFMMVAPTDKLDQVAQNLTPDLYNHYTILRSEPRFIEFIHKDSDKGRATAQLADQLGIPMSEVMGIGDGGNDLQLIDQAGLGVAMGNAVQDLKDKADYVTASNDQDGLAQALEKFVF</sequence>
<dbReference type="InterPro" id="IPR023214">
    <property type="entry name" value="HAD_sf"/>
</dbReference>
<dbReference type="InterPro" id="IPR000150">
    <property type="entry name" value="Cof"/>
</dbReference>
<organism evidence="1 2">
    <name type="scientific">Alloiococcus otitis ATCC 51267</name>
    <dbReference type="NCBI Taxonomy" id="883081"/>
    <lineage>
        <taxon>Bacteria</taxon>
        <taxon>Bacillati</taxon>
        <taxon>Bacillota</taxon>
        <taxon>Bacilli</taxon>
        <taxon>Lactobacillales</taxon>
        <taxon>Carnobacteriaceae</taxon>
        <taxon>Alloiococcus</taxon>
    </lineage>
</organism>
<dbReference type="PANTHER" id="PTHR10000">
    <property type="entry name" value="PHOSPHOSERINE PHOSPHATASE"/>
    <property type="match status" value="1"/>
</dbReference>
<dbReference type="Gene3D" id="3.40.50.1000">
    <property type="entry name" value="HAD superfamily/HAD-like"/>
    <property type="match status" value="1"/>
</dbReference>
<protein>
    <submittedName>
        <fullName evidence="1">Cof-like hydrolase</fullName>
    </submittedName>
</protein>
<dbReference type="PROSITE" id="PS01228">
    <property type="entry name" value="COF_1"/>
    <property type="match status" value="1"/>
</dbReference>
<dbReference type="Pfam" id="PF08282">
    <property type="entry name" value="Hydrolase_3"/>
    <property type="match status" value="1"/>
</dbReference>
<gene>
    <name evidence="1" type="ORF">HMPREF9698_00906</name>
</gene>
<dbReference type="RefSeq" id="WP_003777815.1">
    <property type="nucleotide sequence ID" value="NZ_JH992958.1"/>
</dbReference>
<dbReference type="OrthoDB" id="9790031at2"/>
<dbReference type="PATRIC" id="fig|883081.3.peg.903"/>